<feature type="region of interest" description="Disordered" evidence="1">
    <location>
        <begin position="202"/>
        <end position="249"/>
    </location>
</feature>
<name>A0ABU2NCI9_9PSEU</name>
<gene>
    <name evidence="2" type="ORF">RM445_18090</name>
</gene>
<organism evidence="2 3">
    <name type="scientific">Pseudonocardia charpentierae</name>
    <dbReference type="NCBI Taxonomy" id="3075545"/>
    <lineage>
        <taxon>Bacteria</taxon>
        <taxon>Bacillati</taxon>
        <taxon>Actinomycetota</taxon>
        <taxon>Actinomycetes</taxon>
        <taxon>Pseudonocardiales</taxon>
        <taxon>Pseudonocardiaceae</taxon>
        <taxon>Pseudonocardia</taxon>
    </lineage>
</organism>
<comment type="caution">
    <text evidence="2">The sequence shown here is derived from an EMBL/GenBank/DDBJ whole genome shotgun (WGS) entry which is preliminary data.</text>
</comment>
<keyword evidence="3" id="KW-1185">Reference proteome</keyword>
<reference evidence="3" key="1">
    <citation type="submission" date="2023-07" db="EMBL/GenBank/DDBJ databases">
        <title>30 novel species of actinomycetes from the DSMZ collection.</title>
        <authorList>
            <person name="Nouioui I."/>
        </authorList>
    </citation>
    <scope>NUCLEOTIDE SEQUENCE [LARGE SCALE GENOMIC DNA]</scope>
    <source>
        <strain evidence="3">DSM 45834</strain>
    </source>
</reference>
<dbReference type="Gene3D" id="1.10.10.10">
    <property type="entry name" value="Winged helix-like DNA-binding domain superfamily/Winged helix DNA-binding domain"/>
    <property type="match status" value="1"/>
</dbReference>
<dbReference type="InterPro" id="IPR036390">
    <property type="entry name" value="WH_DNA-bd_sf"/>
</dbReference>
<evidence type="ECO:0000256" key="1">
    <source>
        <dbReference type="SAM" id="MobiDB-lite"/>
    </source>
</evidence>
<evidence type="ECO:0000313" key="2">
    <source>
        <dbReference type="EMBL" id="MDT0351445.1"/>
    </source>
</evidence>
<evidence type="ECO:0000313" key="3">
    <source>
        <dbReference type="Proteomes" id="UP001183202"/>
    </source>
</evidence>
<feature type="compositionally biased region" description="Basic and acidic residues" evidence="1">
    <location>
        <begin position="209"/>
        <end position="221"/>
    </location>
</feature>
<dbReference type="Proteomes" id="UP001183202">
    <property type="component" value="Unassembled WGS sequence"/>
</dbReference>
<accession>A0ABU2NCI9</accession>
<sequence length="249" mass="25957">MEHGPSTAAAVAAELELTGPAVRRHLDALIEAGEAELRDAPRLGPRGRGRPARHYLLTDAGRARFGHGYDDLAVSALRYLAAHAGEKAVDGFAAQRITDLLGPAAAQVRAAGAPQERVAVLAGVLAARGYAAQIREVGTGGHRGAQGSIQRSIQLCQHHCPIAHVAAEFPQLCEAETRAFAEVLGTHVQRLATIARGDTACTTHVPLEAPERPERNSDRSASRGAVGSPTTTPPAAAGREGGSPHDDRS</sequence>
<dbReference type="EMBL" id="JAVREJ010000012">
    <property type="protein sequence ID" value="MDT0351445.1"/>
    <property type="molecule type" value="Genomic_DNA"/>
</dbReference>
<dbReference type="SUPFAM" id="SSF46785">
    <property type="entry name" value="Winged helix' DNA-binding domain"/>
    <property type="match status" value="1"/>
</dbReference>
<proteinExistence type="predicted"/>
<protein>
    <submittedName>
        <fullName evidence="2">Transcriptional regulator</fullName>
    </submittedName>
</protein>
<dbReference type="InterPro" id="IPR036388">
    <property type="entry name" value="WH-like_DNA-bd_sf"/>
</dbReference>